<dbReference type="EMBL" id="CCXY01000095">
    <property type="protein sequence ID" value="CEG11993.1"/>
    <property type="molecule type" value="Genomic_DNA"/>
</dbReference>
<organism evidence="1">
    <name type="scientific">groundwater metagenome</name>
    <dbReference type="NCBI Taxonomy" id="717931"/>
    <lineage>
        <taxon>unclassified sequences</taxon>
        <taxon>metagenomes</taxon>
        <taxon>ecological metagenomes</taxon>
    </lineage>
</organism>
<accession>A0A098E6G3</accession>
<protein>
    <submittedName>
        <fullName evidence="1">Uncharacterized protein</fullName>
    </submittedName>
</protein>
<reference evidence="1" key="1">
    <citation type="submission" date="2014-09" db="EMBL/GenBank/DDBJ databases">
        <authorList>
            <person name="Probst J Alexander"/>
        </authorList>
    </citation>
    <scope>NUCLEOTIDE SEQUENCE</scope>
</reference>
<name>A0A098E6G3_9ZZZZ</name>
<dbReference type="AlphaFoldDB" id="A0A098E6G3"/>
<evidence type="ECO:0000313" key="1">
    <source>
        <dbReference type="EMBL" id="CEG11522.1"/>
    </source>
</evidence>
<sequence length="48" mass="5825">MFVLIEKVNSDVNFHKIINYTQKNKNQKIYRGNKIENLVDFQYLKTSF</sequence>
<evidence type="ECO:0000313" key="2">
    <source>
        <dbReference type="EMBL" id="CEG11993.1"/>
    </source>
</evidence>
<proteinExistence type="predicted"/>
<gene>
    <name evidence="1" type="ORF">MSIBF_A1490021</name>
    <name evidence="2" type="ORF">MSIBF_A1840002</name>
</gene>
<dbReference type="EMBL" id="CCXY01000056">
    <property type="protein sequence ID" value="CEG11522.1"/>
    <property type="molecule type" value="Genomic_DNA"/>
</dbReference>